<evidence type="ECO:0000256" key="3">
    <source>
        <dbReference type="ARBA" id="ARBA00022448"/>
    </source>
</evidence>
<evidence type="ECO:0000256" key="7">
    <source>
        <dbReference type="ARBA" id="ARBA00022927"/>
    </source>
</evidence>
<evidence type="ECO:0000313" key="14">
    <source>
        <dbReference type="Proteomes" id="UP000524010"/>
    </source>
</evidence>
<dbReference type="SUPFAM" id="SSF54523">
    <property type="entry name" value="Pili subunits"/>
    <property type="match status" value="1"/>
</dbReference>
<evidence type="ECO:0000256" key="5">
    <source>
        <dbReference type="ARBA" id="ARBA00022692"/>
    </source>
</evidence>
<dbReference type="EMBL" id="AASRHK010000140">
    <property type="protein sequence ID" value="EFF8957110.1"/>
    <property type="molecule type" value="Genomic_DNA"/>
</dbReference>
<evidence type="ECO:0000256" key="8">
    <source>
        <dbReference type="ARBA" id="ARBA00023136"/>
    </source>
</evidence>
<keyword evidence="9" id="KW-0998">Cell outer membrane</keyword>
<evidence type="ECO:0000256" key="6">
    <source>
        <dbReference type="ARBA" id="ARBA00022729"/>
    </source>
</evidence>
<evidence type="ECO:0000256" key="2">
    <source>
        <dbReference type="ARBA" id="ARBA00004442"/>
    </source>
</evidence>
<accession>A0A8S7NWE9</accession>
<dbReference type="AlphaFoldDB" id="A0A8S7NWE9"/>
<dbReference type="InterPro" id="IPR011049">
    <property type="entry name" value="Serralysin-like_metalloprot_C"/>
</dbReference>
<keyword evidence="7" id="KW-0653">Protein transport</keyword>
<evidence type="ECO:0000256" key="1">
    <source>
        <dbReference type="ARBA" id="ARBA00004241"/>
    </source>
</evidence>
<feature type="domain" description="Trimeric autotransporter adhesin YadA-like head" evidence="12">
    <location>
        <begin position="117"/>
        <end position="142"/>
    </location>
</feature>
<evidence type="ECO:0000256" key="4">
    <source>
        <dbReference type="ARBA" id="ARBA00022452"/>
    </source>
</evidence>
<dbReference type="InterPro" id="IPR008640">
    <property type="entry name" value="Adhesin_Head_dom"/>
</dbReference>
<comment type="caution">
    <text evidence="13">The sequence shown here is derived from an EMBL/GenBank/DDBJ whole genome shotgun (WGS) entry which is preliminary data.</text>
</comment>
<comment type="subcellular location">
    <subcellularLocation>
        <location evidence="2">Cell outer membrane</location>
    </subcellularLocation>
    <subcellularLocation>
        <location evidence="1">Cell surface</location>
    </subcellularLocation>
</comment>
<dbReference type="Proteomes" id="UP000524010">
    <property type="component" value="Unassembled WGS sequence"/>
</dbReference>
<proteinExistence type="predicted"/>
<dbReference type="GO" id="GO:0009986">
    <property type="term" value="C:cell surface"/>
    <property type="evidence" value="ECO:0007669"/>
    <property type="project" value="UniProtKB-SubCell"/>
</dbReference>
<keyword evidence="8" id="KW-0472">Membrane</keyword>
<gene>
    <name evidence="13" type="ORF">BTB68_005210</name>
</gene>
<dbReference type="RefSeq" id="WP_000005622.1">
    <property type="nucleotide sequence ID" value="NZ_BGIY01000017.1"/>
</dbReference>
<keyword evidence="6 10" id="KW-0732">Signal</keyword>
<keyword evidence="4" id="KW-1134">Transmembrane beta strand</keyword>
<sequence length="558" mass="59319">MSEVKKHVSYSLTVAAMLSAAIVCQTAHADVNTPNITGEKNNTTTRFSGNIYGSENTVTSESNSLVVGNSNSVEGGYNNIVIGNSSTVKASGLIRKVGEDIVLDGYSVSLGNATRINGDSSVAIGLTSSVTGNDSVALGSHSSANGNNIVSVGSDTLKRRITNLAQGKDDHDAVNLMQMTSAVNREAGERIKSTNNLQNQLNTLSGQVITETRARTEGDAAALAAARAHSDENDKRTLVSANTYADQKETAINNRTDGLLTTERQARTAGDTETLAAARTHSDENDKRTLVSANTYADQKETDINNRTDGLLTTERQARTAGDTATLAAARTHSDENDKRTLVSANTYADQKETDINNRTDGLLTTERQARTAGDTATLAAARTHSDENNKRTLISANTYADQKEIAINNRTDGLLMTERQARIAGDAETLATAEAYSDAGDSLTLKQATAYSDISTRRALSEANRYTDNKFRNLSNKIERAEKRLNAGIAGVTAISSIPYVAENSFSYGIGVGNYQNANAVAAGIQYKTSRNTNIRLNISWDSSHNTAIGAGVAGGW</sequence>
<dbReference type="Pfam" id="PF03895">
    <property type="entry name" value="YadA_anchor"/>
    <property type="match status" value="1"/>
</dbReference>
<dbReference type="Gene3D" id="3.30.1300.30">
    <property type="entry name" value="GSPII I/J protein-like"/>
    <property type="match status" value="1"/>
</dbReference>
<reference evidence="13 14" key="1">
    <citation type="submission" date="2020-02" db="EMBL/GenBank/DDBJ databases">
        <authorList>
            <consortium name="PulseNet: The National Subtyping Network for Foodborne Disease Surveillance"/>
            <person name="Tarr C.L."/>
            <person name="Trees E."/>
            <person name="Katz L.S."/>
            <person name="Carleton-Romer H.A."/>
            <person name="Stroika S."/>
            <person name="Kucerova Z."/>
            <person name="Roache K.F."/>
            <person name="Sabol A.L."/>
            <person name="Besser J."/>
            <person name="Gerner-Smidt P."/>
        </authorList>
    </citation>
    <scope>NUCLEOTIDE SEQUENCE [LARGE SCALE GENOMIC DNA]</scope>
    <source>
        <strain evidence="13 14">PNUSAE005278</strain>
    </source>
</reference>
<organism evidence="13 14">
    <name type="scientific">Escherichia coli</name>
    <dbReference type="NCBI Taxonomy" id="562"/>
    <lineage>
        <taxon>Bacteria</taxon>
        <taxon>Pseudomonadati</taxon>
        <taxon>Pseudomonadota</taxon>
        <taxon>Gammaproteobacteria</taxon>
        <taxon>Enterobacterales</taxon>
        <taxon>Enterobacteriaceae</taxon>
        <taxon>Escherichia</taxon>
    </lineage>
</organism>
<evidence type="ECO:0000256" key="10">
    <source>
        <dbReference type="SAM" id="SignalP"/>
    </source>
</evidence>
<evidence type="ECO:0000256" key="9">
    <source>
        <dbReference type="ARBA" id="ARBA00023237"/>
    </source>
</evidence>
<evidence type="ECO:0008006" key="15">
    <source>
        <dbReference type="Google" id="ProtNLM"/>
    </source>
</evidence>
<dbReference type="Gene3D" id="2.150.10.10">
    <property type="entry name" value="Serralysin-like metalloprotease, C-terminal"/>
    <property type="match status" value="1"/>
</dbReference>
<feature type="signal peptide" evidence="10">
    <location>
        <begin position="1"/>
        <end position="29"/>
    </location>
</feature>
<feature type="chain" id="PRO_5035770480" description="Trimeric autotransporter adhesin YadA-like C-terminal membrane anchor domain-containing protein" evidence="10">
    <location>
        <begin position="30"/>
        <end position="558"/>
    </location>
</feature>
<dbReference type="Pfam" id="PF05658">
    <property type="entry name" value="YadA_head"/>
    <property type="match status" value="1"/>
</dbReference>
<dbReference type="InterPro" id="IPR045584">
    <property type="entry name" value="Pilin-like"/>
</dbReference>
<dbReference type="SUPFAM" id="SSF101967">
    <property type="entry name" value="Adhesin YadA, collagen-binding domain"/>
    <property type="match status" value="1"/>
</dbReference>
<evidence type="ECO:0000259" key="11">
    <source>
        <dbReference type="Pfam" id="PF03895"/>
    </source>
</evidence>
<name>A0A8S7NWE9_ECOLX</name>
<dbReference type="InterPro" id="IPR005594">
    <property type="entry name" value="YadA_C"/>
</dbReference>
<protein>
    <recommendedName>
        <fullName evidence="15">Trimeric autotransporter adhesin YadA-like C-terminal membrane anchor domain-containing protein</fullName>
    </recommendedName>
</protein>
<feature type="domain" description="Trimeric autotransporter adhesin YadA-like C-terminal membrane anchor" evidence="11">
    <location>
        <begin position="503"/>
        <end position="554"/>
    </location>
</feature>
<keyword evidence="3" id="KW-0813">Transport</keyword>
<keyword evidence="5" id="KW-0812">Transmembrane</keyword>
<evidence type="ECO:0000259" key="12">
    <source>
        <dbReference type="Pfam" id="PF05658"/>
    </source>
</evidence>
<evidence type="ECO:0000313" key="13">
    <source>
        <dbReference type="EMBL" id="EFF8957110.1"/>
    </source>
</evidence>
<dbReference type="GO" id="GO:0009279">
    <property type="term" value="C:cell outer membrane"/>
    <property type="evidence" value="ECO:0007669"/>
    <property type="project" value="UniProtKB-SubCell"/>
</dbReference>